<sequence>MRLAVSVSEHKSVPTQQDRHYLNSLSGGPAEPVDEAAYLLEVEREAREFFRREHINLRPGSDTADINLTIRIPLMAHS</sequence>
<evidence type="ECO:0000256" key="1">
    <source>
        <dbReference type="SAM" id="MobiDB-lite"/>
    </source>
</evidence>
<reference evidence="2" key="1">
    <citation type="submission" date="2018-05" db="EMBL/GenBank/DDBJ databases">
        <authorList>
            <person name="Lanie J.A."/>
            <person name="Ng W.-L."/>
            <person name="Kazmierczak K.M."/>
            <person name="Andrzejewski T.M."/>
            <person name="Davidsen T.M."/>
            <person name="Wayne K.J."/>
            <person name="Tettelin H."/>
            <person name="Glass J.I."/>
            <person name="Rusch D."/>
            <person name="Podicherti R."/>
            <person name="Tsui H.-C.T."/>
            <person name="Winkler M.E."/>
        </authorList>
    </citation>
    <scope>NUCLEOTIDE SEQUENCE</scope>
</reference>
<gene>
    <name evidence="2" type="ORF">METZ01_LOCUS135252</name>
</gene>
<protein>
    <submittedName>
        <fullName evidence="2">Uncharacterized protein</fullName>
    </submittedName>
</protein>
<organism evidence="2">
    <name type="scientific">marine metagenome</name>
    <dbReference type="NCBI Taxonomy" id="408172"/>
    <lineage>
        <taxon>unclassified sequences</taxon>
        <taxon>metagenomes</taxon>
        <taxon>ecological metagenomes</taxon>
    </lineage>
</organism>
<proteinExistence type="predicted"/>
<feature type="compositionally biased region" description="Basic and acidic residues" evidence="1">
    <location>
        <begin position="8"/>
        <end position="21"/>
    </location>
</feature>
<name>A0A381YZE1_9ZZZZ</name>
<accession>A0A381YZE1</accession>
<dbReference type="EMBL" id="UINC01019461">
    <property type="protein sequence ID" value="SVA82398.1"/>
    <property type="molecule type" value="Genomic_DNA"/>
</dbReference>
<evidence type="ECO:0000313" key="2">
    <source>
        <dbReference type="EMBL" id="SVA82398.1"/>
    </source>
</evidence>
<dbReference type="AlphaFoldDB" id="A0A381YZE1"/>
<feature type="region of interest" description="Disordered" evidence="1">
    <location>
        <begin position="1"/>
        <end position="28"/>
    </location>
</feature>